<keyword evidence="7" id="KW-1185">Reference proteome</keyword>
<dbReference type="Gene3D" id="2.102.10.10">
    <property type="entry name" value="Rieske [2Fe-2S] iron-sulphur domain"/>
    <property type="match status" value="1"/>
</dbReference>
<accession>A0A1H2BNS2</accession>
<protein>
    <submittedName>
        <fullName evidence="6">Ferredoxin subunit of nitrite reductase or a ring-hydroxylating dioxygenase</fullName>
    </submittedName>
</protein>
<dbReference type="SUPFAM" id="SSF50022">
    <property type="entry name" value="ISP domain"/>
    <property type="match status" value="1"/>
</dbReference>
<dbReference type="GO" id="GO:0051537">
    <property type="term" value="F:2 iron, 2 sulfur cluster binding"/>
    <property type="evidence" value="ECO:0007669"/>
    <property type="project" value="UniProtKB-KW"/>
</dbReference>
<evidence type="ECO:0000256" key="2">
    <source>
        <dbReference type="ARBA" id="ARBA00022723"/>
    </source>
</evidence>
<evidence type="ECO:0000259" key="5">
    <source>
        <dbReference type="PROSITE" id="PS51296"/>
    </source>
</evidence>
<reference evidence="7" key="1">
    <citation type="submission" date="2016-10" db="EMBL/GenBank/DDBJ databases">
        <authorList>
            <person name="Varghese N."/>
            <person name="Submissions S."/>
        </authorList>
    </citation>
    <scope>NUCLEOTIDE SEQUENCE [LARGE SCALE GENOMIC DNA]</scope>
    <source>
        <strain evidence="7">GAS369</strain>
    </source>
</reference>
<dbReference type="RefSeq" id="WP_197685014.1">
    <property type="nucleotide sequence ID" value="NZ_LT629750.1"/>
</dbReference>
<dbReference type="EMBL" id="LT629750">
    <property type="protein sequence ID" value="SDT59853.1"/>
    <property type="molecule type" value="Genomic_DNA"/>
</dbReference>
<sequence>MAEYMAGNVGDYVDGDRKVVVCGDSEVGVFRIGDEFYAWHNRCAHRAGPVCQGRIMKRVLEPVASDKTTRTQEYDEAESHIICPWHGYEFSIKTGFHQGNNRVRLRKAELQIRNGEIYVSV</sequence>
<dbReference type="AlphaFoldDB" id="A0A1H2BNS2"/>
<proteinExistence type="predicted"/>
<keyword evidence="3" id="KW-0408">Iron</keyword>
<evidence type="ECO:0000313" key="6">
    <source>
        <dbReference type="EMBL" id="SDT59853.1"/>
    </source>
</evidence>
<keyword evidence="6" id="KW-0223">Dioxygenase</keyword>
<dbReference type="GO" id="GO:0051213">
    <property type="term" value="F:dioxygenase activity"/>
    <property type="evidence" value="ECO:0007669"/>
    <property type="project" value="UniProtKB-KW"/>
</dbReference>
<dbReference type="PANTHER" id="PTHR21496">
    <property type="entry name" value="FERREDOXIN-RELATED"/>
    <property type="match status" value="1"/>
</dbReference>
<keyword evidence="6" id="KW-0560">Oxidoreductase</keyword>
<evidence type="ECO:0000256" key="4">
    <source>
        <dbReference type="ARBA" id="ARBA00023014"/>
    </source>
</evidence>
<keyword evidence="1" id="KW-0001">2Fe-2S</keyword>
<keyword evidence="4" id="KW-0411">Iron-sulfur</keyword>
<dbReference type="Proteomes" id="UP000243904">
    <property type="component" value="Chromosome I"/>
</dbReference>
<feature type="domain" description="Rieske" evidence="5">
    <location>
        <begin position="4"/>
        <end position="119"/>
    </location>
</feature>
<gene>
    <name evidence="6" type="ORF">SAMN05444158_7382</name>
</gene>
<dbReference type="InterPro" id="IPR017941">
    <property type="entry name" value="Rieske_2Fe-2S"/>
</dbReference>
<evidence type="ECO:0000256" key="1">
    <source>
        <dbReference type="ARBA" id="ARBA00022714"/>
    </source>
</evidence>
<dbReference type="Pfam" id="PF00355">
    <property type="entry name" value="Rieske"/>
    <property type="match status" value="1"/>
</dbReference>
<dbReference type="InterPro" id="IPR036922">
    <property type="entry name" value="Rieske_2Fe-2S_sf"/>
</dbReference>
<dbReference type="PROSITE" id="PS51296">
    <property type="entry name" value="RIESKE"/>
    <property type="match status" value="1"/>
</dbReference>
<dbReference type="GO" id="GO:0046872">
    <property type="term" value="F:metal ion binding"/>
    <property type="evidence" value="ECO:0007669"/>
    <property type="project" value="UniProtKB-KW"/>
</dbReference>
<keyword evidence="2" id="KW-0479">Metal-binding</keyword>
<name>A0A1H2BNS2_9BRAD</name>
<organism evidence="6 7">
    <name type="scientific">Bradyrhizobium canariense</name>
    <dbReference type="NCBI Taxonomy" id="255045"/>
    <lineage>
        <taxon>Bacteria</taxon>
        <taxon>Pseudomonadati</taxon>
        <taxon>Pseudomonadota</taxon>
        <taxon>Alphaproteobacteria</taxon>
        <taxon>Hyphomicrobiales</taxon>
        <taxon>Nitrobacteraceae</taxon>
        <taxon>Bradyrhizobium</taxon>
    </lineage>
</organism>
<evidence type="ECO:0000313" key="7">
    <source>
        <dbReference type="Proteomes" id="UP000243904"/>
    </source>
</evidence>
<evidence type="ECO:0000256" key="3">
    <source>
        <dbReference type="ARBA" id="ARBA00023004"/>
    </source>
</evidence>
<dbReference type="PANTHER" id="PTHR21496:SF23">
    <property type="entry name" value="3-PHENYLPROPIONATE_CINNAMIC ACID DIOXYGENASE FERREDOXIN SUBUNIT"/>
    <property type="match status" value="1"/>
</dbReference>